<keyword evidence="6" id="KW-0378">Hydrolase</keyword>
<keyword evidence="4 10" id="KW-0812">Transmembrane</keyword>
<dbReference type="GO" id="GO:0046872">
    <property type="term" value="F:metal ion binding"/>
    <property type="evidence" value="ECO:0007669"/>
    <property type="project" value="UniProtKB-KW"/>
</dbReference>
<proteinExistence type="inferred from homology"/>
<keyword evidence="7 10" id="KW-1133">Transmembrane helix</keyword>
<dbReference type="GO" id="GO:0006506">
    <property type="term" value="P:GPI anchor biosynthetic process"/>
    <property type="evidence" value="ECO:0007669"/>
    <property type="project" value="InterPro"/>
</dbReference>
<dbReference type="PANTHER" id="PTHR13315:SF0">
    <property type="entry name" value="METALLOPHOSPHOESTERASE 1"/>
    <property type="match status" value="1"/>
</dbReference>
<evidence type="ECO:0000256" key="7">
    <source>
        <dbReference type="ARBA" id="ARBA00022989"/>
    </source>
</evidence>
<evidence type="ECO:0000256" key="6">
    <source>
        <dbReference type="ARBA" id="ARBA00022801"/>
    </source>
</evidence>
<accession>A0A1S4E770</accession>
<evidence type="ECO:0000256" key="8">
    <source>
        <dbReference type="ARBA" id="ARBA00023136"/>
    </source>
</evidence>
<dbReference type="OMA" id="LHCMKYP"/>
<dbReference type="KEGG" id="dci:103505733"/>
<feature type="domain" description="Calcineurin-like phosphoesterase" evidence="11">
    <location>
        <begin position="52"/>
        <end position="287"/>
    </location>
</feature>
<feature type="transmembrane region" description="Helical" evidence="10">
    <location>
        <begin position="338"/>
        <end position="356"/>
    </location>
</feature>
<comment type="similarity">
    <text evidence="3">Belongs to the metallophosphoesterase superfamily. MPPE1 family.</text>
</comment>
<gene>
    <name evidence="13" type="primary">LOC103505733</name>
</gene>
<dbReference type="AlphaFoldDB" id="A0A1S4E770"/>
<evidence type="ECO:0000256" key="1">
    <source>
        <dbReference type="ARBA" id="ARBA00001936"/>
    </source>
</evidence>
<dbReference type="InterPro" id="IPR004843">
    <property type="entry name" value="Calcineurin-like_PHP"/>
</dbReference>
<dbReference type="Pfam" id="PF00149">
    <property type="entry name" value="Metallophos"/>
    <property type="match status" value="1"/>
</dbReference>
<name>A0A1S4E770_DIACI</name>
<keyword evidence="5" id="KW-0479">Metal-binding</keyword>
<evidence type="ECO:0000259" key="11">
    <source>
        <dbReference type="Pfam" id="PF00149"/>
    </source>
</evidence>
<dbReference type="PANTHER" id="PTHR13315">
    <property type="entry name" value="METALLO PHOSPHOESTERASE RELATED"/>
    <property type="match status" value="1"/>
</dbReference>
<dbReference type="Gene3D" id="3.60.21.10">
    <property type="match status" value="1"/>
</dbReference>
<feature type="transmembrane region" description="Helical" evidence="10">
    <location>
        <begin position="12"/>
        <end position="32"/>
    </location>
</feature>
<keyword evidence="9" id="KW-0464">Manganese</keyword>
<dbReference type="PaxDb" id="121845-A0A1S4E770"/>
<comment type="subcellular location">
    <subcellularLocation>
        <location evidence="2">Membrane</location>
        <topology evidence="2">Multi-pass membrane protein</topology>
    </subcellularLocation>
</comment>
<dbReference type="CTD" id="34116"/>
<reference evidence="13" key="1">
    <citation type="submission" date="2025-08" db="UniProtKB">
        <authorList>
            <consortium name="RefSeq"/>
        </authorList>
    </citation>
    <scope>IDENTIFICATION</scope>
</reference>
<dbReference type="SUPFAM" id="SSF56300">
    <property type="entry name" value="Metallo-dependent phosphatases"/>
    <property type="match status" value="1"/>
</dbReference>
<evidence type="ECO:0000256" key="5">
    <source>
        <dbReference type="ARBA" id="ARBA00022723"/>
    </source>
</evidence>
<evidence type="ECO:0000256" key="10">
    <source>
        <dbReference type="SAM" id="Phobius"/>
    </source>
</evidence>
<keyword evidence="12" id="KW-1185">Reference proteome</keyword>
<dbReference type="GO" id="GO:0016020">
    <property type="term" value="C:membrane"/>
    <property type="evidence" value="ECO:0007669"/>
    <property type="project" value="UniProtKB-SubCell"/>
</dbReference>
<evidence type="ECO:0000256" key="9">
    <source>
        <dbReference type="ARBA" id="ARBA00023211"/>
    </source>
</evidence>
<dbReference type="STRING" id="121845.A0A1S4E770"/>
<comment type="cofactor">
    <cofactor evidence="1">
        <name>Mn(2+)</name>
        <dbReference type="ChEBI" id="CHEBI:29035"/>
    </cofactor>
</comment>
<evidence type="ECO:0000313" key="13">
    <source>
        <dbReference type="RefSeq" id="XP_017298055.1"/>
    </source>
</evidence>
<evidence type="ECO:0000256" key="4">
    <source>
        <dbReference type="ARBA" id="ARBA00022692"/>
    </source>
</evidence>
<dbReference type="Proteomes" id="UP000079169">
    <property type="component" value="Unplaced"/>
</dbReference>
<evidence type="ECO:0000313" key="12">
    <source>
        <dbReference type="Proteomes" id="UP000079169"/>
    </source>
</evidence>
<dbReference type="InterPro" id="IPR033308">
    <property type="entry name" value="PGAP5/Cdc1/Ted1"/>
</dbReference>
<evidence type="ECO:0000256" key="2">
    <source>
        <dbReference type="ARBA" id="ARBA00004141"/>
    </source>
</evidence>
<evidence type="ECO:0000256" key="3">
    <source>
        <dbReference type="ARBA" id="ARBA00008895"/>
    </source>
</evidence>
<dbReference type="GO" id="GO:0016787">
    <property type="term" value="F:hydrolase activity"/>
    <property type="evidence" value="ECO:0007669"/>
    <property type="project" value="UniProtKB-KW"/>
</dbReference>
<dbReference type="GeneID" id="103505733"/>
<sequence>MRLRYWHLCQPLLVKVCLFLIGVFIFCEHFVYQLVLWQCNWPASPESINNIKAIFIADTHLLGPFRGHWFDKLRREWQMYKTFQTAVALHQPEHIFVLGDLLDEGQYVGGEDFDNYVRRFYSLFSTPDGTELHVVPGNHDMGFHYRLHPYLNDRFSRAFNSSMVKLLSIKGSYFVLINSMALEGDGCFLCKPAQDRISLISAKLKCCRKDRECPKSMKLGSYSQPIILQHFPLYRESDEECSGPDSAPDIEKRKKFRQRWECISKESTDMLLDYLNPRLVIDGHTHNGCHKYHAYGKVHEYTVPSFSWRNKNNPSFLMGIISPDHFNISKCYMPEETTVLLIYAVSIILVIIYSVYKIKSRTIYIRKYSSHMK</sequence>
<keyword evidence="8 10" id="KW-0472">Membrane</keyword>
<dbReference type="RefSeq" id="XP_017298055.1">
    <property type="nucleotide sequence ID" value="XM_017442566.2"/>
</dbReference>
<protein>
    <submittedName>
        <fullName evidence="13">Metallophosphoesterase 1 isoform X1</fullName>
    </submittedName>
</protein>
<organism evidence="12 13">
    <name type="scientific">Diaphorina citri</name>
    <name type="common">Asian citrus psyllid</name>
    <dbReference type="NCBI Taxonomy" id="121845"/>
    <lineage>
        <taxon>Eukaryota</taxon>
        <taxon>Metazoa</taxon>
        <taxon>Ecdysozoa</taxon>
        <taxon>Arthropoda</taxon>
        <taxon>Hexapoda</taxon>
        <taxon>Insecta</taxon>
        <taxon>Pterygota</taxon>
        <taxon>Neoptera</taxon>
        <taxon>Paraneoptera</taxon>
        <taxon>Hemiptera</taxon>
        <taxon>Sternorrhyncha</taxon>
        <taxon>Psylloidea</taxon>
        <taxon>Psyllidae</taxon>
        <taxon>Diaphorininae</taxon>
        <taxon>Diaphorina</taxon>
    </lineage>
</organism>
<dbReference type="InterPro" id="IPR029052">
    <property type="entry name" value="Metallo-depent_PP-like"/>
</dbReference>